<dbReference type="Proteomes" id="UP000023152">
    <property type="component" value="Unassembled WGS sequence"/>
</dbReference>
<evidence type="ECO:0000313" key="4">
    <source>
        <dbReference type="Proteomes" id="UP000023152"/>
    </source>
</evidence>
<feature type="transmembrane region" description="Helical" evidence="2">
    <location>
        <begin position="78"/>
        <end position="102"/>
    </location>
</feature>
<organism evidence="3 4">
    <name type="scientific">Reticulomyxa filosa</name>
    <dbReference type="NCBI Taxonomy" id="46433"/>
    <lineage>
        <taxon>Eukaryota</taxon>
        <taxon>Sar</taxon>
        <taxon>Rhizaria</taxon>
        <taxon>Retaria</taxon>
        <taxon>Foraminifera</taxon>
        <taxon>Monothalamids</taxon>
        <taxon>Reticulomyxidae</taxon>
        <taxon>Reticulomyxa</taxon>
    </lineage>
</organism>
<evidence type="ECO:0000256" key="2">
    <source>
        <dbReference type="SAM" id="Phobius"/>
    </source>
</evidence>
<feature type="transmembrane region" description="Helical" evidence="2">
    <location>
        <begin position="468"/>
        <end position="488"/>
    </location>
</feature>
<feature type="transmembrane region" description="Helical" evidence="2">
    <location>
        <begin position="509"/>
        <end position="529"/>
    </location>
</feature>
<feature type="transmembrane region" description="Helical" evidence="2">
    <location>
        <begin position="401"/>
        <end position="428"/>
    </location>
</feature>
<dbReference type="Gene3D" id="3.40.50.300">
    <property type="entry name" value="P-loop containing nucleotide triphosphate hydrolases"/>
    <property type="match status" value="1"/>
</dbReference>
<keyword evidence="2" id="KW-1133">Transmembrane helix</keyword>
<reference evidence="3 4" key="1">
    <citation type="journal article" date="2013" name="Curr. Biol.">
        <title>The Genome of the Foraminiferan Reticulomyxa filosa.</title>
        <authorList>
            <person name="Glockner G."/>
            <person name="Hulsmann N."/>
            <person name="Schleicher M."/>
            <person name="Noegel A.A."/>
            <person name="Eichinger L."/>
            <person name="Gallinger C."/>
            <person name="Pawlowski J."/>
            <person name="Sierra R."/>
            <person name="Euteneuer U."/>
            <person name="Pillet L."/>
            <person name="Moustafa A."/>
            <person name="Platzer M."/>
            <person name="Groth M."/>
            <person name="Szafranski K."/>
            <person name="Schliwa M."/>
        </authorList>
    </citation>
    <scope>NUCLEOTIDE SEQUENCE [LARGE SCALE GENOMIC DNA]</scope>
</reference>
<proteinExistence type="predicted"/>
<dbReference type="SUPFAM" id="SSF52540">
    <property type="entry name" value="P-loop containing nucleoside triphosphate hydrolases"/>
    <property type="match status" value="1"/>
</dbReference>
<feature type="compositionally biased region" description="Basic and acidic residues" evidence="1">
    <location>
        <begin position="1248"/>
        <end position="1258"/>
    </location>
</feature>
<dbReference type="InterPro" id="IPR027417">
    <property type="entry name" value="P-loop_NTPase"/>
</dbReference>
<feature type="compositionally biased region" description="Polar residues" evidence="1">
    <location>
        <begin position="1009"/>
        <end position="1024"/>
    </location>
</feature>
<feature type="region of interest" description="Disordered" evidence="1">
    <location>
        <begin position="946"/>
        <end position="1062"/>
    </location>
</feature>
<gene>
    <name evidence="3" type="ORF">RFI_02078</name>
</gene>
<keyword evidence="4" id="KW-1185">Reference proteome</keyword>
<comment type="caution">
    <text evidence="3">The sequence shown here is derived from an EMBL/GenBank/DDBJ whole genome shotgun (WGS) entry which is preliminary data.</text>
</comment>
<protein>
    <submittedName>
        <fullName evidence="3">Uncharacterized protein</fullName>
    </submittedName>
</protein>
<evidence type="ECO:0000256" key="1">
    <source>
        <dbReference type="SAM" id="MobiDB-lite"/>
    </source>
</evidence>
<feature type="compositionally biased region" description="Basic residues" evidence="1">
    <location>
        <begin position="952"/>
        <end position="961"/>
    </location>
</feature>
<feature type="transmembrane region" description="Helical" evidence="2">
    <location>
        <begin position="123"/>
        <end position="149"/>
    </location>
</feature>
<keyword evidence="2" id="KW-0812">Transmembrane</keyword>
<feature type="region of interest" description="Disordered" evidence="1">
    <location>
        <begin position="1247"/>
        <end position="1298"/>
    </location>
</feature>
<sequence length="1442" mass="165907">MLGYKSLIVKSCFGVGIVTVFILFCFALTQTFTTVQVRTITYIGSGWFTVSDSDETTYKSSITDHIHDLWSSKKYTGAIGLVCLGIIFPFLKLLLFLGTILVHEQLVPSNTLKTKWQTYQLKAFYFTESICKLSWALMLGLVIIMNVLYQNVTLKNFSKSGSGMVRSTTNVQCNIECGPGLRQKTHLFAFYSLHFFLTSDALSIALKYYYFPWHYRSTEEMNANDVVSDHSTDDVNDKDLELENCDSTDKSDTQTLFQNTVSERSYFVTCQGSNQHVILYVHHSQNNLNPNKKQKGFLLFVTSVGLLVSLFVPLMTAEYYGELVSSSDTVFYHPTRQYTLTDFGNKLLRDINMIDKKKGIFLNWVYQFLVIACPIISVLLLLTFLFCVYCKSIKCHVFIKLRGVILILQLVLLLDIALFASIAVSIWLPSAFQHVVDSHFSAYCQELKQVIGDSLCSSLHLKISLNSALWLLAAVYFCLWICFVRVVNFIPKIENIKSVKKYGKNDENFFFFVQHLLVTFLLIECRTLFQILQIFKLKKHKIISIKIIFHLRITTHNMTVQTSKLSVKGDKWKERWVVLKSDTILAFRLKKGVVQGEPKKEASTTSVHQSPTEIVTLNEDSISPQNKPCISLRLTTEHSKVGGGTFELFPSFFFFVLCLNLWMHTLNYKIFIRAFACFFFCVLKLGNSPLGRVVLCYSSRHQQDQTPSSAEKAYVSLSLSSQLPLFSPMTTENGDDETDEQLEMERDEEMNYYEQRATPPFDSTAYGSNLVTPLLFPSPLLPPPSATSVSLKTSGLQVIQTKCCKKHVPSDLLKRIETTNIWSFYHRDALEIMLTHIYDMRWLLNILLPFIPMTREHHRNSIDFTQDIISYHYMFDIVTLCKQRQVMLYMLRCYVLHVAYYKCCTLQMHCKLQIQNIFDAKKKKKKNGSPFEFICDCWIKGRRDSLSNSLPRRSHSSIRRHSGSDPMAKGRHSSDSDSKSREGSRSKSLKDVAAIDGIENNPHLPRPQNRATVENNRSNDSISQRLRRVSMNLLPTKNKEKKDSDERRNSHISSDYHPYIGNSDERVLHHYPKDTDGTASSIYLASKGFTNWKHNSSSNNANAYTNHTNDNHNYHRDMNILIVRNSASDGSNGLIRRYSSMFFDGVYEDNVLPSIVYERKKIYTMIGGHNSKKPHPFNLCVSDFCCMSRSSLQEYLRVQGTTIDCVIFPFDISSLWTFEHAQTCLVNFMEDFDEFVLHITPLSQHAQKNTEDSDEIKHNHLTSNDGIKEVDDNDIKNENDNDTEKDGKDNSDEPSWQKRGKCYHVDNIMNNESPYAFSLHQQRPPIILLANKLEKTVTDQIQEIWSFVSSADALDVAKKFGASYIEVSAEQNINLHLLFEECIFLRWLRDTFGFVKHFFVFFFSCLDKTKIANVRPKTKKKCYINNLYVLFIVQNFELQMLV</sequence>
<feature type="compositionally biased region" description="Basic and acidic residues" evidence="1">
    <location>
        <begin position="1266"/>
        <end position="1291"/>
    </location>
</feature>
<dbReference type="EMBL" id="ASPP01002054">
    <property type="protein sequence ID" value="ETO34994.1"/>
    <property type="molecule type" value="Genomic_DNA"/>
</dbReference>
<keyword evidence="2" id="KW-0472">Membrane</keyword>
<accession>X6PAA9</accession>
<feature type="transmembrane region" description="Helical" evidence="2">
    <location>
        <begin position="297"/>
        <end position="317"/>
    </location>
</feature>
<feature type="transmembrane region" description="Helical" evidence="2">
    <location>
        <begin position="364"/>
        <end position="389"/>
    </location>
</feature>
<evidence type="ECO:0000313" key="3">
    <source>
        <dbReference type="EMBL" id="ETO34994.1"/>
    </source>
</evidence>
<name>X6PAA9_RETFI</name>
<feature type="compositionally biased region" description="Basic and acidic residues" evidence="1">
    <location>
        <begin position="1037"/>
        <end position="1049"/>
    </location>
</feature>
<feature type="compositionally biased region" description="Basic and acidic residues" evidence="1">
    <location>
        <begin position="972"/>
        <end position="990"/>
    </location>
</feature>
<feature type="transmembrane region" description="Helical" evidence="2">
    <location>
        <begin position="188"/>
        <end position="211"/>
    </location>
</feature>
<feature type="transmembrane region" description="Helical" evidence="2">
    <location>
        <begin position="7"/>
        <end position="29"/>
    </location>
</feature>